<dbReference type="RefSeq" id="XP_012944203.1">
    <property type="nucleotide sequence ID" value="XM_013088749.2"/>
</dbReference>
<dbReference type="Gene3D" id="2.40.128.20">
    <property type="match status" value="1"/>
</dbReference>
<reference evidence="2" key="1">
    <citation type="submission" date="2025-08" db="UniProtKB">
        <authorList>
            <consortium name="RefSeq"/>
        </authorList>
    </citation>
    <scope>IDENTIFICATION</scope>
</reference>
<sequence>MDCISGTWIAEPKAEKVDEFLKAAGVPDGMIETIKKREYEVTYSVDGNNVTCVAKVTNDPSVQPKTYTLTMGQESEVETLEGMMMKYTMTWDGSKYVEKCITGNMTIDSIREVNGSTMTVTSTMNGVSMKQNYTKA</sequence>
<evidence type="ECO:0000313" key="2">
    <source>
        <dbReference type="RefSeq" id="XP_012944203.1"/>
    </source>
</evidence>
<dbReference type="SUPFAM" id="SSF50814">
    <property type="entry name" value="Lipocalins"/>
    <property type="match status" value="1"/>
</dbReference>
<keyword evidence="1" id="KW-1185">Reference proteome</keyword>
<dbReference type="CDD" id="cd00742">
    <property type="entry name" value="FABP"/>
    <property type="match status" value="1"/>
</dbReference>
<name>A0ABM1AAW8_APLCA</name>
<dbReference type="Pfam" id="PF14651">
    <property type="entry name" value="Lipocalin_7"/>
    <property type="match status" value="1"/>
</dbReference>
<accession>A0ABM1AAW8</accession>
<proteinExistence type="predicted"/>
<dbReference type="Proteomes" id="UP000694888">
    <property type="component" value="Unplaced"/>
</dbReference>
<protein>
    <submittedName>
        <fullName evidence="2">Fatty acid-binding protein, liver</fullName>
    </submittedName>
</protein>
<gene>
    <name evidence="2" type="primary">LOC101848784</name>
</gene>
<organism evidence="1 2">
    <name type="scientific">Aplysia californica</name>
    <name type="common">California sea hare</name>
    <dbReference type="NCBI Taxonomy" id="6500"/>
    <lineage>
        <taxon>Eukaryota</taxon>
        <taxon>Metazoa</taxon>
        <taxon>Spiralia</taxon>
        <taxon>Lophotrochozoa</taxon>
        <taxon>Mollusca</taxon>
        <taxon>Gastropoda</taxon>
        <taxon>Heterobranchia</taxon>
        <taxon>Euthyneura</taxon>
        <taxon>Tectipleura</taxon>
        <taxon>Aplysiida</taxon>
        <taxon>Aplysioidea</taxon>
        <taxon>Aplysiidae</taxon>
        <taxon>Aplysia</taxon>
    </lineage>
</organism>
<dbReference type="InterPro" id="IPR012674">
    <property type="entry name" value="Calycin"/>
</dbReference>
<evidence type="ECO:0000313" key="1">
    <source>
        <dbReference type="Proteomes" id="UP000694888"/>
    </source>
</evidence>
<dbReference type="GeneID" id="101848784"/>